<keyword evidence="3" id="KW-0560">Oxidoreductase</keyword>
<dbReference type="InterPro" id="IPR010419">
    <property type="entry name" value="CO_DH_gsu"/>
</dbReference>
<protein>
    <submittedName>
        <fullName evidence="8">(2Fe-2S)-binding domain-containing protein</fullName>
    </submittedName>
</protein>
<dbReference type="EMBL" id="AGVV01000001">
    <property type="protein sequence ID" value="EHK80034.1"/>
    <property type="molecule type" value="Genomic_DNA"/>
</dbReference>
<evidence type="ECO:0000256" key="1">
    <source>
        <dbReference type="ARBA" id="ARBA00022714"/>
    </source>
</evidence>
<keyword evidence="2" id="KW-0479">Metal-binding</keyword>
<evidence type="ECO:0000256" key="3">
    <source>
        <dbReference type="ARBA" id="ARBA00023002"/>
    </source>
</evidence>
<dbReference type="PATRIC" id="fig|1107881.3.peg.202"/>
<dbReference type="GO" id="GO:0051537">
    <property type="term" value="F:2 iron, 2 sulfur cluster binding"/>
    <property type="evidence" value="ECO:0007669"/>
    <property type="project" value="UniProtKB-KW"/>
</dbReference>
<dbReference type="PROSITE" id="PS51085">
    <property type="entry name" value="2FE2S_FER_2"/>
    <property type="match status" value="1"/>
</dbReference>
<evidence type="ECO:0000313" key="8">
    <source>
        <dbReference type="EMBL" id="EHK80034.1"/>
    </source>
</evidence>
<dbReference type="InterPro" id="IPR001041">
    <property type="entry name" value="2Fe-2S_ferredoxin-type"/>
</dbReference>
<keyword evidence="5" id="KW-0411">Iron-sulfur</keyword>
<dbReference type="Pfam" id="PF06240">
    <property type="entry name" value="COXG"/>
    <property type="match status" value="1"/>
</dbReference>
<evidence type="ECO:0000256" key="4">
    <source>
        <dbReference type="ARBA" id="ARBA00023004"/>
    </source>
</evidence>
<dbReference type="FunFam" id="3.10.20.30:FF:000020">
    <property type="entry name" value="Xanthine dehydrogenase iron-sulfur subunit"/>
    <property type="match status" value="1"/>
</dbReference>
<feature type="region of interest" description="Disordered" evidence="6">
    <location>
        <begin position="167"/>
        <end position="211"/>
    </location>
</feature>
<dbReference type="Pfam" id="PF01799">
    <property type="entry name" value="Fer2_2"/>
    <property type="match status" value="1"/>
</dbReference>
<keyword evidence="4" id="KW-0408">Iron</keyword>
<dbReference type="InterPro" id="IPR012675">
    <property type="entry name" value="Beta-grasp_dom_sf"/>
</dbReference>
<dbReference type="CDD" id="cd00207">
    <property type="entry name" value="fer2"/>
    <property type="match status" value="1"/>
</dbReference>
<accession>H0FST4</accession>
<feature type="domain" description="2Fe-2S ferredoxin-type" evidence="7">
    <location>
        <begin position="2"/>
        <end position="78"/>
    </location>
</feature>
<gene>
    <name evidence="8" type="ORF">SM0020_00995</name>
</gene>
<dbReference type="Gene3D" id="1.10.150.120">
    <property type="entry name" value="[2Fe-2S]-binding domain"/>
    <property type="match status" value="1"/>
</dbReference>
<sequence length="403" mass="42407">MNRVNLTINGKTASAACEPRTHLADFLRDTHNLTGTHIGCEHGVCGACTLLVDGVPTRSCITFAAACDGAEVTTVEGLDNDEIATELRAAFSREHGLQCGYCTPGMLVSARDVVLRMQDPTEHDIRFIMSGNLCRCTGYVGITRAIQSIIADRRARGIAAVPDGGRARLGPAGSGNAGSASAGGKAVSAAPSPKSSMPSVTTARKDDGWKPQTTFTQSFTVAHPADVVWEFFGRVGEVASCLPGASLTGEPVDGHVEGQIKVKVGPISAEFHGVADIARDDTSRTGTIEGAGKDKRSNSATRGRIAYAVKEGDEPGETRVDVTIGFTLTGMLAQFSRSGLVQDVANRLISVFVQNLEARLRHRAQGGAPERAPVTAEFDAGSLVWSVILGQTKGLFAKLFGRR</sequence>
<dbReference type="RefSeq" id="WP_003525467.1">
    <property type="nucleotide sequence ID" value="NZ_AGVV01000001.1"/>
</dbReference>
<dbReference type="SUPFAM" id="SSF47741">
    <property type="entry name" value="CO dehydrogenase ISP C-domain like"/>
    <property type="match status" value="1"/>
</dbReference>
<name>H0FST4_RHIML</name>
<dbReference type="InterPro" id="IPR023393">
    <property type="entry name" value="START-like_dom_sf"/>
</dbReference>
<feature type="compositionally biased region" description="Low complexity" evidence="6">
    <location>
        <begin position="177"/>
        <end position="200"/>
    </location>
</feature>
<dbReference type="GO" id="GO:0046872">
    <property type="term" value="F:metal ion binding"/>
    <property type="evidence" value="ECO:0007669"/>
    <property type="project" value="UniProtKB-KW"/>
</dbReference>
<dbReference type="InterPro" id="IPR051452">
    <property type="entry name" value="Diverse_Oxidoreductases"/>
</dbReference>
<dbReference type="Proteomes" id="UP000004038">
    <property type="component" value="Unassembled WGS sequence"/>
</dbReference>
<dbReference type="InterPro" id="IPR006058">
    <property type="entry name" value="2Fe2S_fd_BS"/>
</dbReference>
<dbReference type="InterPro" id="IPR036010">
    <property type="entry name" value="2Fe-2S_ferredoxin-like_sf"/>
</dbReference>
<dbReference type="AlphaFoldDB" id="H0FST4"/>
<evidence type="ECO:0000313" key="9">
    <source>
        <dbReference type="Proteomes" id="UP000004038"/>
    </source>
</evidence>
<evidence type="ECO:0000256" key="5">
    <source>
        <dbReference type="ARBA" id="ARBA00023014"/>
    </source>
</evidence>
<dbReference type="SUPFAM" id="SSF55961">
    <property type="entry name" value="Bet v1-like"/>
    <property type="match status" value="1"/>
</dbReference>
<evidence type="ECO:0000256" key="2">
    <source>
        <dbReference type="ARBA" id="ARBA00022723"/>
    </source>
</evidence>
<dbReference type="PANTHER" id="PTHR44379:SF8">
    <property type="entry name" value="XANTHINE DEHYDROGENASE IRON-SULFUR-BINDING SUBUNIT XDHC-RELATED"/>
    <property type="match status" value="1"/>
</dbReference>
<dbReference type="SUPFAM" id="SSF54292">
    <property type="entry name" value="2Fe-2S ferredoxin-like"/>
    <property type="match status" value="1"/>
</dbReference>
<dbReference type="InterPro" id="IPR002888">
    <property type="entry name" value="2Fe-2S-bd"/>
</dbReference>
<reference evidence="8 9" key="1">
    <citation type="journal article" date="2012" name="J. Bacteriol.">
        <title>Draft Genome Sequence of Sinorhizobium meliloti CCNWSX0020, a Nitrogen-Fixing Symbiont with Copper Tolerance Capability Isolated from Lead-Zinc Mine Tailings.</title>
        <authorList>
            <person name="Li Z."/>
            <person name="Ma Z."/>
            <person name="Hao X."/>
            <person name="Wei G."/>
        </authorList>
    </citation>
    <scope>NUCLEOTIDE SEQUENCE [LARGE SCALE GENOMIC DNA]</scope>
    <source>
        <strain evidence="8 9">CCNWSX0020</strain>
    </source>
</reference>
<dbReference type="Gene3D" id="3.30.530.20">
    <property type="match status" value="1"/>
</dbReference>
<dbReference type="PANTHER" id="PTHR44379">
    <property type="entry name" value="OXIDOREDUCTASE WITH IRON-SULFUR SUBUNIT"/>
    <property type="match status" value="1"/>
</dbReference>
<dbReference type="InterPro" id="IPR036884">
    <property type="entry name" value="2Fe-2S-bd_dom_sf"/>
</dbReference>
<evidence type="ECO:0000256" key="6">
    <source>
        <dbReference type="SAM" id="MobiDB-lite"/>
    </source>
</evidence>
<proteinExistence type="predicted"/>
<dbReference type="CDD" id="cd07823">
    <property type="entry name" value="SRPBCC_5"/>
    <property type="match status" value="1"/>
</dbReference>
<keyword evidence="1" id="KW-0001">2Fe-2S</keyword>
<evidence type="ECO:0000259" key="7">
    <source>
        <dbReference type="PROSITE" id="PS51085"/>
    </source>
</evidence>
<dbReference type="PROSITE" id="PS00197">
    <property type="entry name" value="2FE2S_FER_1"/>
    <property type="match status" value="1"/>
</dbReference>
<dbReference type="Pfam" id="PF00111">
    <property type="entry name" value="Fer2"/>
    <property type="match status" value="1"/>
</dbReference>
<dbReference type="Gene3D" id="3.10.20.30">
    <property type="match status" value="1"/>
</dbReference>
<organism evidence="8 9">
    <name type="scientific">Sinorhizobium meliloti CCNWSX0020</name>
    <dbReference type="NCBI Taxonomy" id="1107881"/>
    <lineage>
        <taxon>Bacteria</taxon>
        <taxon>Pseudomonadati</taxon>
        <taxon>Pseudomonadota</taxon>
        <taxon>Alphaproteobacteria</taxon>
        <taxon>Hyphomicrobiales</taxon>
        <taxon>Rhizobiaceae</taxon>
        <taxon>Sinorhizobium/Ensifer group</taxon>
        <taxon>Sinorhizobium</taxon>
    </lineage>
</organism>
<dbReference type="GO" id="GO:0016491">
    <property type="term" value="F:oxidoreductase activity"/>
    <property type="evidence" value="ECO:0007669"/>
    <property type="project" value="UniProtKB-KW"/>
</dbReference>